<evidence type="ECO:0000256" key="2">
    <source>
        <dbReference type="SAM" id="MobiDB-lite"/>
    </source>
</evidence>
<dbReference type="Pfam" id="PF18735">
    <property type="entry name" value="HEPN_RiboL-PSP"/>
    <property type="match status" value="1"/>
</dbReference>
<dbReference type="AlphaFoldDB" id="A0A1M6N5M0"/>
<feature type="domain" description="RiboL-PSP-HEPN" evidence="3">
    <location>
        <begin position="77"/>
        <end position="211"/>
    </location>
</feature>
<feature type="region of interest" description="Disordered" evidence="2">
    <location>
        <begin position="203"/>
        <end position="224"/>
    </location>
</feature>
<gene>
    <name evidence="4" type="ORF">SAMN02745216_02522</name>
</gene>
<reference evidence="5" key="1">
    <citation type="submission" date="2016-11" db="EMBL/GenBank/DDBJ databases">
        <authorList>
            <person name="Varghese N."/>
            <person name="Submissions S."/>
        </authorList>
    </citation>
    <scope>NUCLEOTIDE SEQUENCE [LARGE SCALE GENOMIC DNA]</scope>
    <source>
        <strain evidence="5">DSM 16219</strain>
    </source>
</reference>
<evidence type="ECO:0000313" key="4">
    <source>
        <dbReference type="EMBL" id="SHJ90994.1"/>
    </source>
</evidence>
<accession>A0A1M6N5M0</accession>
<feature type="coiled-coil region" evidence="1">
    <location>
        <begin position="250"/>
        <end position="277"/>
    </location>
</feature>
<dbReference type="OrthoDB" id="5525731at2"/>
<evidence type="ECO:0000256" key="1">
    <source>
        <dbReference type="SAM" id="Coils"/>
    </source>
</evidence>
<dbReference type="STRING" id="1121393.SAMN02745216_02522"/>
<sequence>MRAYDLAIQNFSVAEHLLQLHELFRGLQEGQVDEHLRLAVCSCLDVPEQTVLRHAKNDRVVMVAKATAPIPQSLLVPDGTNFLLRQAVVVGCTSLESFFWDALRENVLTIVRARKRGADESLRKITLSLDDYLSLEGWEDPDLRLQQIILKNFERGTLYDPSSIERIAKILTVKKFWDQVAAKTGNPDNEIKRHIGEIITRRNQIAHRADRPDENADPPEEQDGHGLRAINYAWANTRVATAKNVVSAASEIFTATLKKLEEQLDREEEQRLARQTMRS</sequence>
<evidence type="ECO:0000259" key="3">
    <source>
        <dbReference type="Pfam" id="PF18735"/>
    </source>
</evidence>
<keyword evidence="1" id="KW-0175">Coiled coil</keyword>
<dbReference type="Proteomes" id="UP000183994">
    <property type="component" value="Unassembled WGS sequence"/>
</dbReference>
<dbReference type="InterPro" id="IPR041519">
    <property type="entry name" value="HEPN_RiboL-PSP"/>
</dbReference>
<proteinExistence type="predicted"/>
<keyword evidence="5" id="KW-1185">Reference proteome</keyword>
<protein>
    <recommendedName>
        <fullName evidence="3">RiboL-PSP-HEPN domain-containing protein</fullName>
    </recommendedName>
</protein>
<name>A0A1M6N5M0_9BACT</name>
<organism evidence="4 5">
    <name type="scientific">Desulfatibacillum alkenivorans DSM 16219</name>
    <dbReference type="NCBI Taxonomy" id="1121393"/>
    <lineage>
        <taxon>Bacteria</taxon>
        <taxon>Pseudomonadati</taxon>
        <taxon>Thermodesulfobacteriota</taxon>
        <taxon>Desulfobacteria</taxon>
        <taxon>Desulfobacterales</taxon>
        <taxon>Desulfatibacillaceae</taxon>
        <taxon>Desulfatibacillum</taxon>
    </lineage>
</organism>
<dbReference type="RefSeq" id="WP_073476318.1">
    <property type="nucleotide sequence ID" value="NZ_FQZU01000014.1"/>
</dbReference>
<dbReference type="EMBL" id="FQZU01000014">
    <property type="protein sequence ID" value="SHJ90994.1"/>
    <property type="molecule type" value="Genomic_DNA"/>
</dbReference>
<evidence type="ECO:0000313" key="5">
    <source>
        <dbReference type="Proteomes" id="UP000183994"/>
    </source>
</evidence>